<feature type="region of interest" description="Disordered" evidence="1">
    <location>
        <begin position="9"/>
        <end position="28"/>
    </location>
</feature>
<protein>
    <submittedName>
        <fullName evidence="2">Uncharacterized protein</fullName>
    </submittedName>
</protein>
<evidence type="ECO:0000313" key="3">
    <source>
        <dbReference type="Proteomes" id="UP000179219"/>
    </source>
</evidence>
<evidence type="ECO:0000256" key="1">
    <source>
        <dbReference type="SAM" id="MobiDB-lite"/>
    </source>
</evidence>
<comment type="caution">
    <text evidence="2">The sequence shown here is derived from an EMBL/GenBank/DDBJ whole genome shotgun (WGS) entry which is preliminary data.</text>
</comment>
<dbReference type="EMBL" id="MGFP01000047">
    <property type="protein sequence ID" value="OGM08484.1"/>
    <property type="molecule type" value="Genomic_DNA"/>
</dbReference>
<dbReference type="AlphaFoldDB" id="A0A1F7X058"/>
<organism evidence="2 3">
    <name type="scientific">Candidatus Woesebacteria bacterium RBG_13_34_9</name>
    <dbReference type="NCBI Taxonomy" id="1802477"/>
    <lineage>
        <taxon>Bacteria</taxon>
        <taxon>Candidatus Woeseibacteriota</taxon>
    </lineage>
</organism>
<sequence>MTRYTKIKFKNQKSLRPGDSQESETKVKIKKGRKELKNIKDGKPYDILKEEFGLFHFVPFVRERN</sequence>
<reference evidence="2 3" key="1">
    <citation type="journal article" date="2016" name="Nat. Commun.">
        <title>Thousands of microbial genomes shed light on interconnected biogeochemical processes in an aquifer system.</title>
        <authorList>
            <person name="Anantharaman K."/>
            <person name="Brown C.T."/>
            <person name="Hug L.A."/>
            <person name="Sharon I."/>
            <person name="Castelle C.J."/>
            <person name="Probst A.J."/>
            <person name="Thomas B.C."/>
            <person name="Singh A."/>
            <person name="Wilkins M.J."/>
            <person name="Karaoz U."/>
            <person name="Brodie E.L."/>
            <person name="Williams K.H."/>
            <person name="Hubbard S.S."/>
            <person name="Banfield J.F."/>
        </authorList>
    </citation>
    <scope>NUCLEOTIDE SEQUENCE [LARGE SCALE GENOMIC DNA]</scope>
</reference>
<accession>A0A1F7X058</accession>
<name>A0A1F7X058_9BACT</name>
<gene>
    <name evidence="2" type="ORF">A2159_02655</name>
</gene>
<dbReference type="Proteomes" id="UP000179219">
    <property type="component" value="Unassembled WGS sequence"/>
</dbReference>
<evidence type="ECO:0000313" key="2">
    <source>
        <dbReference type="EMBL" id="OGM08484.1"/>
    </source>
</evidence>
<proteinExistence type="predicted"/>